<keyword evidence="1" id="KW-0472">Membrane</keyword>
<feature type="transmembrane region" description="Helical" evidence="1">
    <location>
        <begin position="137"/>
        <end position="162"/>
    </location>
</feature>
<accession>G0TWX1</accession>
<proteinExistence type="predicted"/>
<dbReference type="VEuPathDB" id="TriTrypDB:TvY486_0602500"/>
<evidence type="ECO:0000313" key="2">
    <source>
        <dbReference type="EMBL" id="CCC48459.1"/>
    </source>
</evidence>
<keyword evidence="1" id="KW-0812">Transmembrane</keyword>
<dbReference type="AlphaFoldDB" id="G0TWX1"/>
<evidence type="ECO:0000256" key="1">
    <source>
        <dbReference type="SAM" id="Phobius"/>
    </source>
</evidence>
<gene>
    <name evidence="2" type="ORF">TVY486_0602500</name>
</gene>
<reference evidence="2" key="1">
    <citation type="journal article" date="2012" name="Proc. Natl. Acad. Sci. U.S.A.">
        <title>Antigenic diversity is generated by distinct evolutionary mechanisms in African trypanosome species.</title>
        <authorList>
            <person name="Jackson A.P."/>
            <person name="Berry A."/>
            <person name="Aslett M."/>
            <person name="Allison H.C."/>
            <person name="Burton P."/>
            <person name="Vavrova-Anderson J."/>
            <person name="Brown R."/>
            <person name="Browne H."/>
            <person name="Corton N."/>
            <person name="Hauser H."/>
            <person name="Gamble J."/>
            <person name="Gilderthorp R."/>
            <person name="Marcello L."/>
            <person name="McQuillan J."/>
            <person name="Otto T.D."/>
            <person name="Quail M.A."/>
            <person name="Sanders M.J."/>
            <person name="van Tonder A."/>
            <person name="Ginger M.L."/>
            <person name="Field M.C."/>
            <person name="Barry J.D."/>
            <person name="Hertz-Fowler C."/>
            <person name="Berriman M."/>
        </authorList>
    </citation>
    <scope>NUCLEOTIDE SEQUENCE</scope>
    <source>
        <strain evidence="2">Y486</strain>
    </source>
</reference>
<organism evidence="2">
    <name type="scientific">Trypanosoma vivax (strain Y486)</name>
    <dbReference type="NCBI Taxonomy" id="1055687"/>
    <lineage>
        <taxon>Eukaryota</taxon>
        <taxon>Discoba</taxon>
        <taxon>Euglenozoa</taxon>
        <taxon>Kinetoplastea</taxon>
        <taxon>Metakinetoplastina</taxon>
        <taxon>Trypanosomatida</taxon>
        <taxon>Trypanosomatidae</taxon>
        <taxon>Trypanosoma</taxon>
        <taxon>Duttonella</taxon>
    </lineage>
</organism>
<sequence>MQCLNIIACGIKFVNDRKRRWRWRAENEESEIGVEQQRIVLSDAGWCADGLDVLFKGAAQGAKSNEDVPSWSDRALERGTALHAGTLPTLNLRLHSFSHVLSFSIFPFLSFFFFFFFFFGFFFVVVVVFVCTRIDCFTLGVIPFFYLTSHVCTVLMCTIYYVQCFLLMPSLSCRHVAVFFHDAGMHYLEHT</sequence>
<feature type="transmembrane region" description="Helical" evidence="1">
    <location>
        <begin position="105"/>
        <end position="130"/>
    </location>
</feature>
<protein>
    <submittedName>
        <fullName evidence="2">Uncharacterized protein</fullName>
    </submittedName>
</protein>
<name>G0TWX1_TRYVY</name>
<keyword evidence="1" id="KW-1133">Transmembrane helix</keyword>
<dbReference type="EMBL" id="HE573022">
    <property type="protein sequence ID" value="CCC48459.1"/>
    <property type="molecule type" value="Genomic_DNA"/>
</dbReference>